<feature type="non-terminal residue" evidence="2">
    <location>
        <position position="1"/>
    </location>
</feature>
<dbReference type="EMBL" id="DS908064">
    <property type="protein sequence ID" value="EEC16572.1"/>
    <property type="molecule type" value="Genomic_DNA"/>
</dbReference>
<dbReference type="PaxDb" id="6945-B7QCK0"/>
<feature type="region of interest" description="Disordered" evidence="1">
    <location>
        <begin position="1"/>
        <end position="59"/>
    </location>
</feature>
<accession>B7QCK0</accession>
<dbReference type="HOGENOM" id="CLU_2984950_0_0_1"/>
<name>B7QCK0_IXOSC</name>
<protein>
    <submittedName>
        <fullName evidence="2">Uncharacterized protein</fullName>
    </submittedName>
</protein>
<evidence type="ECO:0000256" key="1">
    <source>
        <dbReference type="SAM" id="MobiDB-lite"/>
    </source>
</evidence>
<proteinExistence type="predicted"/>
<feature type="non-terminal residue" evidence="2">
    <location>
        <position position="59"/>
    </location>
</feature>
<dbReference type="VEuPathDB" id="VectorBase:ISCW012292"/>
<gene>
    <name evidence="2" type="ORF">IscW_ISCW012292</name>
</gene>
<dbReference type="VEuPathDB" id="VectorBase:ISCI012292"/>
<evidence type="ECO:0000313" key="2">
    <source>
        <dbReference type="EMBL" id="EEC16572.1"/>
    </source>
</evidence>
<reference evidence="2" key="1">
    <citation type="submission" date="2008-03" db="EMBL/GenBank/DDBJ databases">
        <title>Annotation of Ixodes scapularis.</title>
        <authorList>
            <consortium name="Ixodes scapularis Genome Project Consortium"/>
            <person name="Caler E."/>
            <person name="Hannick L.I."/>
            <person name="Bidwell S."/>
            <person name="Joardar V."/>
            <person name="Thiagarajan M."/>
            <person name="Amedeo P."/>
            <person name="Galinsky K.J."/>
            <person name="Schobel S."/>
            <person name="Inman J."/>
            <person name="Hostetler J."/>
            <person name="Miller J."/>
            <person name="Hammond M."/>
            <person name="Megy K."/>
            <person name="Lawson D."/>
            <person name="Kodira C."/>
            <person name="Sutton G."/>
            <person name="Meyer J."/>
            <person name="Hill C.A."/>
            <person name="Birren B."/>
            <person name="Nene V."/>
            <person name="Collins F."/>
            <person name="Alarcon-Chaidez F."/>
            <person name="Wikel S."/>
            <person name="Strausberg R."/>
        </authorList>
    </citation>
    <scope>NUCLEOTIDE SEQUENCE [LARGE SCALE GENOMIC DNA]</scope>
    <source>
        <strain evidence="2">Wikel colony</strain>
    </source>
</reference>
<dbReference type="AlphaFoldDB" id="B7QCK0"/>
<organism>
    <name type="scientific">Ixodes scapularis</name>
    <name type="common">Black-legged tick</name>
    <name type="synonym">Deer tick</name>
    <dbReference type="NCBI Taxonomy" id="6945"/>
    <lineage>
        <taxon>Eukaryota</taxon>
        <taxon>Metazoa</taxon>
        <taxon>Ecdysozoa</taxon>
        <taxon>Arthropoda</taxon>
        <taxon>Chelicerata</taxon>
        <taxon>Arachnida</taxon>
        <taxon>Acari</taxon>
        <taxon>Parasitiformes</taxon>
        <taxon>Ixodida</taxon>
        <taxon>Ixodoidea</taxon>
        <taxon>Ixodidae</taxon>
        <taxon>Ixodinae</taxon>
        <taxon>Ixodes</taxon>
    </lineage>
</organism>
<sequence>RQLRLQRDRGSELEMTSRETDEGRQPRKLDAKQAKMSRETDEKRRPRLQEKRDTELAKA</sequence>